<reference evidence="1 2" key="1">
    <citation type="submission" date="2022-08" db="EMBL/GenBank/DDBJ databases">
        <title>Reclassification of Massilia species as members of the genera Telluria, Duganella, Pseudoduganella, Mokoshia gen. nov. and Zemynaea gen. nov. using orthogonal and non-orthogonal genome-based approaches.</title>
        <authorList>
            <person name="Bowman J.P."/>
        </authorList>
    </citation>
    <scope>NUCLEOTIDE SEQUENCE [LARGE SCALE GENOMIC DNA]</scope>
    <source>
        <strain evidence="1 2">JCM 31316</strain>
    </source>
</reference>
<name>A0ABT1ZZZ6_9BURK</name>
<comment type="caution">
    <text evidence="1">The sequence shown here is derived from an EMBL/GenBank/DDBJ whole genome shotgun (WGS) entry which is preliminary data.</text>
</comment>
<evidence type="ECO:0000313" key="1">
    <source>
        <dbReference type="EMBL" id="MCS0585512.1"/>
    </source>
</evidence>
<dbReference type="Proteomes" id="UP001204151">
    <property type="component" value="Unassembled WGS sequence"/>
</dbReference>
<protein>
    <submittedName>
        <fullName evidence="1">Uncharacterized protein</fullName>
    </submittedName>
</protein>
<keyword evidence="2" id="KW-1185">Reference proteome</keyword>
<sequence>MDPSVHDPALLVEIAEAFPGCTAALSDSFIEENANVSELSETVDLYIAVPAYMAWCARNGNKPSLLVHDYTVNALAEFGRTKNRQITYLDFKHRCTAEQKRVVLRFLHWYLNPRLLINTEQLTRSIKRWSAS</sequence>
<accession>A0ABT1ZZZ6</accession>
<organism evidence="1 2">
    <name type="scientific">Massilia pinisoli</name>
    <dbReference type="NCBI Taxonomy" id="1772194"/>
    <lineage>
        <taxon>Bacteria</taxon>
        <taxon>Pseudomonadati</taxon>
        <taxon>Pseudomonadota</taxon>
        <taxon>Betaproteobacteria</taxon>
        <taxon>Burkholderiales</taxon>
        <taxon>Oxalobacteraceae</taxon>
        <taxon>Telluria group</taxon>
        <taxon>Massilia</taxon>
    </lineage>
</organism>
<proteinExistence type="predicted"/>
<evidence type="ECO:0000313" key="2">
    <source>
        <dbReference type="Proteomes" id="UP001204151"/>
    </source>
</evidence>
<dbReference type="RefSeq" id="WP_258820034.1">
    <property type="nucleotide sequence ID" value="NZ_JANUGW010000041.1"/>
</dbReference>
<dbReference type="EMBL" id="JANUGW010000041">
    <property type="protein sequence ID" value="MCS0585512.1"/>
    <property type="molecule type" value="Genomic_DNA"/>
</dbReference>
<gene>
    <name evidence="1" type="ORF">NX784_28420</name>
</gene>